<dbReference type="InterPro" id="IPR002513">
    <property type="entry name" value="Tn3_Tnp_DDE_dom"/>
</dbReference>
<evidence type="ECO:0000313" key="2">
    <source>
        <dbReference type="EMBL" id="CAC9256557.1"/>
    </source>
</evidence>
<dbReference type="EMBL" id="CAIIUA010000002">
    <property type="protein sequence ID" value="CAC9256557.1"/>
    <property type="molecule type" value="Genomic_DNA"/>
</dbReference>
<comment type="caution">
    <text evidence="2">The sequence shown here is derived from an EMBL/GenBank/DDBJ whole genome shotgun (WGS) entry which is preliminary data.</text>
</comment>
<dbReference type="Proteomes" id="UP000837205">
    <property type="component" value="Unassembled WGS sequence"/>
</dbReference>
<evidence type="ECO:0000313" key="3">
    <source>
        <dbReference type="Proteomes" id="UP000837205"/>
    </source>
</evidence>
<feature type="domain" description="Tn3 transposase DDE" evidence="1">
    <location>
        <begin position="10"/>
        <end position="81"/>
    </location>
</feature>
<keyword evidence="3" id="KW-1185">Reference proteome</keyword>
<proteinExistence type="predicted"/>
<protein>
    <submittedName>
        <fullName evidence="2">Transposase and inactivated derivatives, TnpA family</fullName>
    </submittedName>
</protein>
<reference evidence="2" key="1">
    <citation type="submission" date="2020-06" db="EMBL/GenBank/DDBJ databases">
        <authorList>
            <person name="Delgado-Blas J."/>
        </authorList>
    </citation>
    <scope>NUCLEOTIDE SEQUENCE</scope>
    <source>
        <strain evidence="2">BB1480</strain>
    </source>
</reference>
<sequence length="107" mass="11832">MPLPEPSVTVKKGEIRKRYTDGQEDQLGTLGLVTNAVVLWNTIYMQAAPDHLRAQGETLNDEDIARLSPLCHGHINMLGHYSFTLAELVTKGHLRPLKEASEAENVA</sequence>
<organism evidence="2 3">
    <name type="scientific">Citrobacter werkmanii</name>
    <dbReference type="NCBI Taxonomy" id="67827"/>
    <lineage>
        <taxon>Bacteria</taxon>
        <taxon>Pseudomonadati</taxon>
        <taxon>Pseudomonadota</taxon>
        <taxon>Gammaproteobacteria</taxon>
        <taxon>Enterobacterales</taxon>
        <taxon>Enterobacteriaceae</taxon>
        <taxon>Citrobacter</taxon>
        <taxon>Citrobacter freundii complex</taxon>
    </lineage>
</organism>
<evidence type="ECO:0000259" key="1">
    <source>
        <dbReference type="Pfam" id="PF01526"/>
    </source>
</evidence>
<gene>
    <name evidence="2" type="ORF">TML_05471</name>
</gene>
<name>A0ABN7H9P8_9ENTR</name>
<accession>A0ABN7H9P8</accession>
<dbReference type="Pfam" id="PF01526">
    <property type="entry name" value="DDE_Tnp_Tn3"/>
    <property type="match status" value="1"/>
</dbReference>